<evidence type="ECO:0000313" key="3">
    <source>
        <dbReference type="Proteomes" id="UP000056905"/>
    </source>
</evidence>
<dbReference type="PANTHER" id="PTHR33993">
    <property type="entry name" value="GLYOXALASE-RELATED"/>
    <property type="match status" value="1"/>
</dbReference>
<dbReference type="InterPro" id="IPR029068">
    <property type="entry name" value="Glyas_Bleomycin-R_OHBP_Dase"/>
</dbReference>
<dbReference type="RefSeq" id="WP_062147796.1">
    <property type="nucleotide sequence ID" value="NZ_CP013002.1"/>
</dbReference>
<dbReference type="InterPro" id="IPR052164">
    <property type="entry name" value="Anthracycline_SecMetBiosynth"/>
</dbReference>
<evidence type="ECO:0000259" key="1">
    <source>
        <dbReference type="PROSITE" id="PS51819"/>
    </source>
</evidence>
<dbReference type="Gene3D" id="3.10.180.10">
    <property type="entry name" value="2,3-Dihydroxybiphenyl 1,2-Dioxygenase, domain 1"/>
    <property type="match status" value="1"/>
</dbReference>
<dbReference type="SUPFAM" id="SSF54593">
    <property type="entry name" value="Glyoxalase/Bleomycin resistance protein/Dihydroxybiphenyl dioxygenase"/>
    <property type="match status" value="1"/>
</dbReference>
<dbReference type="InterPro" id="IPR041581">
    <property type="entry name" value="Glyoxalase_6"/>
</dbReference>
<dbReference type="AlphaFoldDB" id="A0A0P0P1K2"/>
<evidence type="ECO:0000313" key="2">
    <source>
        <dbReference type="EMBL" id="ALL14011.1"/>
    </source>
</evidence>
<dbReference type="InterPro" id="IPR037523">
    <property type="entry name" value="VOC_core"/>
</dbReference>
<accession>A0A0P0P1K2</accession>
<dbReference type="PANTHER" id="PTHR33993:SF5">
    <property type="entry name" value="GLYOXALASE"/>
    <property type="match status" value="1"/>
</dbReference>
<dbReference type="PROSITE" id="PS51819">
    <property type="entry name" value="VOC"/>
    <property type="match status" value="1"/>
</dbReference>
<dbReference type="EMBL" id="CP013002">
    <property type="protein sequence ID" value="ALL14011.1"/>
    <property type="molecule type" value="Genomic_DNA"/>
</dbReference>
<sequence>MAKVLGLGGIFFKAADPVAVRDWYARVLGFEVHDWGGVVFDHPKVGATNWSPFAADTQYFEPSQAGFMINLIVDDLDGLLARAAAAGVEPTGRQDEEMGRFAWILDPAGVKIELWEPASATPEA</sequence>
<gene>
    <name evidence="2" type="ORF">AQ619_12040</name>
</gene>
<dbReference type="Proteomes" id="UP000056905">
    <property type="component" value="Chromosome"/>
</dbReference>
<reference evidence="2 3" key="1">
    <citation type="submission" date="2015-10" db="EMBL/GenBank/DDBJ databases">
        <title>Conservation of the essential genome among Caulobacter and Brevundimonas species.</title>
        <authorList>
            <person name="Scott D."/>
            <person name="Ely B."/>
        </authorList>
    </citation>
    <scope>NUCLEOTIDE SEQUENCE [LARGE SCALE GENOMIC DNA]</scope>
    <source>
        <strain evidence="2 3">CB4</strain>
    </source>
</reference>
<name>A0A0P0P1K2_9CAUL</name>
<feature type="domain" description="VOC" evidence="1">
    <location>
        <begin position="6"/>
        <end position="117"/>
    </location>
</feature>
<protein>
    <submittedName>
        <fullName evidence="2">Glyoxalase</fullName>
    </submittedName>
</protein>
<dbReference type="KEGG" id="chq:AQ619_12040"/>
<organism evidence="2 3">
    <name type="scientific">Caulobacter henricii</name>
    <dbReference type="NCBI Taxonomy" id="69395"/>
    <lineage>
        <taxon>Bacteria</taxon>
        <taxon>Pseudomonadati</taxon>
        <taxon>Pseudomonadota</taxon>
        <taxon>Alphaproteobacteria</taxon>
        <taxon>Caulobacterales</taxon>
        <taxon>Caulobacteraceae</taxon>
        <taxon>Caulobacter</taxon>
    </lineage>
</organism>
<dbReference type="Pfam" id="PF18029">
    <property type="entry name" value="Glyoxalase_6"/>
    <property type="match status" value="1"/>
</dbReference>
<proteinExistence type="predicted"/>
<dbReference type="CDD" id="cd06587">
    <property type="entry name" value="VOC"/>
    <property type="match status" value="1"/>
</dbReference>
<keyword evidence="3" id="KW-1185">Reference proteome</keyword>
<dbReference type="STRING" id="69395.AQ619_12040"/>
<dbReference type="OrthoDB" id="9799428at2"/>